<accession>A0ABP7TSP6</accession>
<evidence type="ECO:0000256" key="7">
    <source>
        <dbReference type="ARBA" id="ARBA00023237"/>
    </source>
</evidence>
<sequence>MSPVTRMSFSTLLLAAGFVLAGPASAQSLKAAVEQTLRTNPDVLADASRRLSTDQALRAARGGFLPKVDLALGVGREWSDNVTTRAAGGTSLLTRNEASLTLNQMLFDGDQVQSEVDRNQARVVSAANRVGGTSEQTALRAIEAYLEVLRNRDLVVLTSANADVHLRTFDQIKIRSDSGVGRKADLEQISARQGLAKANLTSAEANLRDAEINFLRIVGVAPVNLTKVDGPAASLIPPSLETALQSALDNHPTLKSARADFDAANAQIMGAKSTMAPRLDLQLGATMNRDVSGVPGPTDDRFAMLRLRWNLYNGGSDTARVNETVALSGEAREIMNRTQRQVDQSTRLSWNAMTSAQIRLPSLRQHAESSALTRDAYTKQFSIGQRTLLDMLDAENETYTAASNFLNGQYLEVFAKYRLLADMGQLLSALGVAPVAESVVVLNSSSASDASSAGK</sequence>
<feature type="signal peptide" evidence="8">
    <location>
        <begin position="1"/>
        <end position="26"/>
    </location>
</feature>
<evidence type="ECO:0000256" key="1">
    <source>
        <dbReference type="ARBA" id="ARBA00004442"/>
    </source>
</evidence>
<keyword evidence="4" id="KW-1134">Transmembrane beta strand</keyword>
<evidence type="ECO:0000256" key="2">
    <source>
        <dbReference type="ARBA" id="ARBA00007613"/>
    </source>
</evidence>
<dbReference type="InterPro" id="IPR003423">
    <property type="entry name" value="OMP_efflux"/>
</dbReference>
<dbReference type="PANTHER" id="PTHR30026">
    <property type="entry name" value="OUTER MEMBRANE PROTEIN TOLC"/>
    <property type="match status" value="1"/>
</dbReference>
<evidence type="ECO:0000256" key="6">
    <source>
        <dbReference type="ARBA" id="ARBA00023136"/>
    </source>
</evidence>
<comment type="caution">
    <text evidence="9">The sequence shown here is derived from an EMBL/GenBank/DDBJ whole genome shotgun (WGS) entry which is preliminary data.</text>
</comment>
<gene>
    <name evidence="9" type="ORF">GCM10022212_31340</name>
</gene>
<evidence type="ECO:0000313" key="9">
    <source>
        <dbReference type="EMBL" id="GAA4030678.1"/>
    </source>
</evidence>
<reference evidence="10" key="1">
    <citation type="journal article" date="2019" name="Int. J. Syst. Evol. Microbiol.">
        <title>The Global Catalogue of Microorganisms (GCM) 10K type strain sequencing project: providing services to taxonomists for standard genome sequencing and annotation.</title>
        <authorList>
            <consortium name="The Broad Institute Genomics Platform"/>
            <consortium name="The Broad Institute Genome Sequencing Center for Infectious Disease"/>
            <person name="Wu L."/>
            <person name="Ma J."/>
        </authorList>
    </citation>
    <scope>NUCLEOTIDE SEQUENCE [LARGE SCALE GENOMIC DNA]</scope>
    <source>
        <strain evidence="10">JCM 16673</strain>
    </source>
</reference>
<evidence type="ECO:0000256" key="5">
    <source>
        <dbReference type="ARBA" id="ARBA00022692"/>
    </source>
</evidence>
<comment type="similarity">
    <text evidence="2">Belongs to the outer membrane factor (OMF) (TC 1.B.17) family.</text>
</comment>
<dbReference type="InterPro" id="IPR051906">
    <property type="entry name" value="TolC-like"/>
</dbReference>
<organism evidence="9 10">
    <name type="scientific">Actimicrobium antarcticum</name>
    <dbReference type="NCBI Taxonomy" id="1051899"/>
    <lineage>
        <taxon>Bacteria</taxon>
        <taxon>Pseudomonadati</taxon>
        <taxon>Pseudomonadota</taxon>
        <taxon>Betaproteobacteria</taxon>
        <taxon>Burkholderiales</taxon>
        <taxon>Oxalobacteraceae</taxon>
        <taxon>Actimicrobium</taxon>
    </lineage>
</organism>
<dbReference type="Pfam" id="PF02321">
    <property type="entry name" value="OEP"/>
    <property type="match status" value="2"/>
</dbReference>
<dbReference type="SUPFAM" id="SSF56954">
    <property type="entry name" value="Outer membrane efflux proteins (OEP)"/>
    <property type="match status" value="1"/>
</dbReference>
<keyword evidence="6" id="KW-0472">Membrane</keyword>
<keyword evidence="7" id="KW-0998">Cell outer membrane</keyword>
<dbReference type="EMBL" id="BAAAZE010000013">
    <property type="protein sequence ID" value="GAA4030678.1"/>
    <property type="molecule type" value="Genomic_DNA"/>
</dbReference>
<dbReference type="Proteomes" id="UP001501353">
    <property type="component" value="Unassembled WGS sequence"/>
</dbReference>
<evidence type="ECO:0000313" key="10">
    <source>
        <dbReference type="Proteomes" id="UP001501353"/>
    </source>
</evidence>
<keyword evidence="5" id="KW-0812">Transmembrane</keyword>
<keyword evidence="8" id="KW-0732">Signal</keyword>
<comment type="subcellular location">
    <subcellularLocation>
        <location evidence="1">Cell outer membrane</location>
    </subcellularLocation>
</comment>
<dbReference type="PANTHER" id="PTHR30026:SF22">
    <property type="entry name" value="OUTER MEMBRANE EFFLUX PROTEIN"/>
    <property type="match status" value="1"/>
</dbReference>
<evidence type="ECO:0000256" key="4">
    <source>
        <dbReference type="ARBA" id="ARBA00022452"/>
    </source>
</evidence>
<dbReference type="RefSeq" id="WP_344764662.1">
    <property type="nucleotide sequence ID" value="NZ_BAAAZE010000013.1"/>
</dbReference>
<evidence type="ECO:0000256" key="3">
    <source>
        <dbReference type="ARBA" id="ARBA00022448"/>
    </source>
</evidence>
<keyword evidence="3" id="KW-0813">Transport</keyword>
<evidence type="ECO:0000256" key="8">
    <source>
        <dbReference type="SAM" id="SignalP"/>
    </source>
</evidence>
<proteinExistence type="inferred from homology"/>
<dbReference type="InterPro" id="IPR010130">
    <property type="entry name" value="T1SS_OMP_TolC"/>
</dbReference>
<dbReference type="Gene3D" id="1.20.1600.10">
    <property type="entry name" value="Outer membrane efflux proteins (OEP)"/>
    <property type="match status" value="1"/>
</dbReference>
<protein>
    <submittedName>
        <fullName evidence="9">TolC family outer membrane protein</fullName>
    </submittedName>
</protein>
<feature type="chain" id="PRO_5045471203" evidence="8">
    <location>
        <begin position="27"/>
        <end position="455"/>
    </location>
</feature>
<keyword evidence="10" id="KW-1185">Reference proteome</keyword>
<dbReference type="NCBIfam" id="TIGR01844">
    <property type="entry name" value="type_I_sec_TolC"/>
    <property type="match status" value="1"/>
</dbReference>
<name>A0ABP7TSP6_9BURK</name>